<protein>
    <recommendedName>
        <fullName evidence="3">HpcH/HpaI aldolase/citrate lyase domain-containing protein</fullName>
    </recommendedName>
</protein>
<dbReference type="SUPFAM" id="SSF51621">
    <property type="entry name" value="Phosphoenolpyruvate/pyruvate domain"/>
    <property type="match status" value="1"/>
</dbReference>
<dbReference type="AlphaFoldDB" id="A0A9P4JH04"/>
<dbReference type="Proteomes" id="UP000799536">
    <property type="component" value="Unassembled WGS sequence"/>
</dbReference>
<dbReference type="InterPro" id="IPR015813">
    <property type="entry name" value="Pyrv/PenolPyrv_kinase-like_dom"/>
</dbReference>
<gene>
    <name evidence="1" type="ORF">GQ43DRAFT_124853</name>
</gene>
<accession>A0A9P4JH04</accession>
<dbReference type="OrthoDB" id="2326446at2759"/>
<organism evidence="1 2">
    <name type="scientific">Delitschia confertaspora ATCC 74209</name>
    <dbReference type="NCBI Taxonomy" id="1513339"/>
    <lineage>
        <taxon>Eukaryota</taxon>
        <taxon>Fungi</taxon>
        <taxon>Dikarya</taxon>
        <taxon>Ascomycota</taxon>
        <taxon>Pezizomycotina</taxon>
        <taxon>Dothideomycetes</taxon>
        <taxon>Pleosporomycetidae</taxon>
        <taxon>Pleosporales</taxon>
        <taxon>Delitschiaceae</taxon>
        <taxon>Delitschia</taxon>
    </lineage>
</organism>
<name>A0A9P4JH04_9PLEO</name>
<dbReference type="Gene3D" id="3.20.20.60">
    <property type="entry name" value="Phosphoenolpyruvate-binding domains"/>
    <property type="match status" value="1"/>
</dbReference>
<evidence type="ECO:0008006" key="3">
    <source>
        <dbReference type="Google" id="ProtNLM"/>
    </source>
</evidence>
<reference evidence="1" key="1">
    <citation type="journal article" date="2020" name="Stud. Mycol.">
        <title>101 Dothideomycetes genomes: a test case for predicting lifestyles and emergence of pathogens.</title>
        <authorList>
            <person name="Haridas S."/>
            <person name="Albert R."/>
            <person name="Binder M."/>
            <person name="Bloem J."/>
            <person name="Labutti K."/>
            <person name="Salamov A."/>
            <person name="Andreopoulos B."/>
            <person name="Baker S."/>
            <person name="Barry K."/>
            <person name="Bills G."/>
            <person name="Bluhm B."/>
            <person name="Cannon C."/>
            <person name="Castanera R."/>
            <person name="Culley D."/>
            <person name="Daum C."/>
            <person name="Ezra D."/>
            <person name="Gonzalez J."/>
            <person name="Henrissat B."/>
            <person name="Kuo A."/>
            <person name="Liang C."/>
            <person name="Lipzen A."/>
            <person name="Lutzoni F."/>
            <person name="Magnuson J."/>
            <person name="Mondo S."/>
            <person name="Nolan M."/>
            <person name="Ohm R."/>
            <person name="Pangilinan J."/>
            <person name="Park H.-J."/>
            <person name="Ramirez L."/>
            <person name="Alfaro M."/>
            <person name="Sun H."/>
            <person name="Tritt A."/>
            <person name="Yoshinaga Y."/>
            <person name="Zwiers L.-H."/>
            <person name="Turgeon B."/>
            <person name="Goodwin S."/>
            <person name="Spatafora J."/>
            <person name="Crous P."/>
            <person name="Grigoriev I."/>
        </authorList>
    </citation>
    <scope>NUCLEOTIDE SEQUENCE</scope>
    <source>
        <strain evidence="1">ATCC 74209</strain>
    </source>
</reference>
<dbReference type="EMBL" id="ML994087">
    <property type="protein sequence ID" value="KAF2199246.1"/>
    <property type="molecule type" value="Genomic_DNA"/>
</dbReference>
<evidence type="ECO:0000313" key="1">
    <source>
        <dbReference type="EMBL" id="KAF2199246.1"/>
    </source>
</evidence>
<dbReference type="InterPro" id="IPR040442">
    <property type="entry name" value="Pyrv_kinase-like_dom_sf"/>
</dbReference>
<comment type="caution">
    <text evidence="1">The sequence shown here is derived from an EMBL/GenBank/DDBJ whole genome shotgun (WGS) entry which is preliminary data.</text>
</comment>
<evidence type="ECO:0000313" key="2">
    <source>
        <dbReference type="Proteomes" id="UP000799536"/>
    </source>
</evidence>
<dbReference type="GO" id="GO:0003824">
    <property type="term" value="F:catalytic activity"/>
    <property type="evidence" value="ECO:0007669"/>
    <property type="project" value="InterPro"/>
</dbReference>
<proteinExistence type="predicted"/>
<keyword evidence="2" id="KW-1185">Reference proteome</keyword>
<sequence>MPTRKDPTSHRVLLWYPTIPTCPVMAQFDADVIWVDWEHSTMNSEIMTTIVQENQTISEGQTMAFVRVPDHMHTSIMRAMDAGASIIAPVSTQSPKPGP</sequence>